<sequence length="25" mass="2965">MDVACLIILVYDWGARDTNAYRENY</sequence>
<keyword evidence="2" id="KW-1185">Reference proteome</keyword>
<dbReference type="AlphaFoldDB" id="A0A1J8QB14"/>
<accession>A0A1J8QB14</accession>
<evidence type="ECO:0000313" key="2">
    <source>
        <dbReference type="Proteomes" id="UP000183567"/>
    </source>
</evidence>
<proteinExistence type="predicted"/>
<evidence type="ECO:0000313" key="1">
    <source>
        <dbReference type="EMBL" id="OJA17163.1"/>
    </source>
</evidence>
<name>A0A1J8QB14_9AGAM</name>
<reference evidence="1 2" key="1">
    <citation type="submission" date="2016-03" db="EMBL/GenBank/DDBJ databases">
        <title>Comparative genomics of the ectomycorrhizal sister species Rhizopogon vinicolor and Rhizopogon vesiculosus (Basidiomycota: Boletales) reveals a divergence of the mating type B locus.</title>
        <authorList>
            <person name="Mujic A.B."/>
            <person name="Kuo A."/>
            <person name="Tritt A."/>
            <person name="Lipzen A."/>
            <person name="Chen C."/>
            <person name="Johnson J."/>
            <person name="Sharma A."/>
            <person name="Barry K."/>
            <person name="Grigoriev I.V."/>
            <person name="Spatafora J.W."/>
        </authorList>
    </citation>
    <scope>NUCLEOTIDE SEQUENCE [LARGE SCALE GENOMIC DNA]</scope>
    <source>
        <strain evidence="1 2">AM-OR11-056</strain>
    </source>
</reference>
<organism evidence="1 2">
    <name type="scientific">Rhizopogon vesiculosus</name>
    <dbReference type="NCBI Taxonomy" id="180088"/>
    <lineage>
        <taxon>Eukaryota</taxon>
        <taxon>Fungi</taxon>
        <taxon>Dikarya</taxon>
        <taxon>Basidiomycota</taxon>
        <taxon>Agaricomycotina</taxon>
        <taxon>Agaricomycetes</taxon>
        <taxon>Agaricomycetidae</taxon>
        <taxon>Boletales</taxon>
        <taxon>Suillineae</taxon>
        <taxon>Rhizopogonaceae</taxon>
        <taxon>Rhizopogon</taxon>
    </lineage>
</organism>
<comment type="caution">
    <text evidence="1">The sequence shown here is derived from an EMBL/GenBank/DDBJ whole genome shotgun (WGS) entry which is preliminary data.</text>
</comment>
<protein>
    <submittedName>
        <fullName evidence="1">Uncharacterized protein</fullName>
    </submittedName>
</protein>
<gene>
    <name evidence="1" type="ORF">AZE42_00243</name>
</gene>
<dbReference type="Proteomes" id="UP000183567">
    <property type="component" value="Unassembled WGS sequence"/>
</dbReference>
<dbReference type="EMBL" id="LVVM01002157">
    <property type="protein sequence ID" value="OJA17163.1"/>
    <property type="molecule type" value="Genomic_DNA"/>
</dbReference>